<dbReference type="Pfam" id="PF03328">
    <property type="entry name" value="HpcH_HpaI"/>
    <property type="match status" value="1"/>
</dbReference>
<dbReference type="Proteomes" id="UP001228044">
    <property type="component" value="Unassembled WGS sequence"/>
</dbReference>
<dbReference type="InterPro" id="IPR011206">
    <property type="entry name" value="Citrate_lyase_beta/mcl1/mcl2"/>
</dbReference>
<comment type="caution">
    <text evidence="5">The sequence shown here is derived from an EMBL/GenBank/DDBJ whole genome shotgun (WGS) entry which is preliminary data.</text>
</comment>
<comment type="cofactor">
    <cofactor evidence="1">
        <name>Mg(2+)</name>
        <dbReference type="ChEBI" id="CHEBI:18420"/>
    </cofactor>
</comment>
<dbReference type="PANTHER" id="PTHR32308:SF0">
    <property type="entry name" value="HPCH_HPAI ALDOLASE_CITRATE LYASE DOMAIN-CONTAINING PROTEIN"/>
    <property type="match status" value="1"/>
</dbReference>
<dbReference type="InterPro" id="IPR005000">
    <property type="entry name" value="Aldolase/citrate-lyase_domain"/>
</dbReference>
<organism evidence="5 6">
    <name type="scientific">Roseateles violae</name>
    <dbReference type="NCBI Taxonomy" id="3058042"/>
    <lineage>
        <taxon>Bacteria</taxon>
        <taxon>Pseudomonadati</taxon>
        <taxon>Pseudomonadota</taxon>
        <taxon>Betaproteobacteria</taxon>
        <taxon>Burkholderiales</taxon>
        <taxon>Sphaerotilaceae</taxon>
        <taxon>Roseateles</taxon>
    </lineage>
</organism>
<proteinExistence type="predicted"/>
<protein>
    <submittedName>
        <fullName evidence="5">Aldolase/citrate lyase family protein</fullName>
    </submittedName>
</protein>
<dbReference type="PIRSF" id="PIRSF015582">
    <property type="entry name" value="Cit_lyase_B"/>
    <property type="match status" value="1"/>
</dbReference>
<keyword evidence="3" id="KW-0460">Magnesium</keyword>
<evidence type="ECO:0000256" key="3">
    <source>
        <dbReference type="ARBA" id="ARBA00022842"/>
    </source>
</evidence>
<evidence type="ECO:0000313" key="6">
    <source>
        <dbReference type="Proteomes" id="UP001228044"/>
    </source>
</evidence>
<evidence type="ECO:0000256" key="1">
    <source>
        <dbReference type="ARBA" id="ARBA00001946"/>
    </source>
</evidence>
<keyword evidence="5" id="KW-0456">Lyase</keyword>
<dbReference type="InterPro" id="IPR015813">
    <property type="entry name" value="Pyrv/PenolPyrv_kinase-like_dom"/>
</dbReference>
<reference evidence="5 6" key="1">
    <citation type="submission" date="2023-06" db="EMBL/GenBank/DDBJ databases">
        <title>Pelomonas sp. PFR6 16S ribosomal RNA gene Genome sequencing and assembly.</title>
        <authorList>
            <person name="Woo H."/>
        </authorList>
    </citation>
    <scope>NUCLEOTIDE SEQUENCE [LARGE SCALE GENOMIC DNA]</scope>
    <source>
        <strain evidence="5 6">PFR6</strain>
    </source>
</reference>
<evidence type="ECO:0000313" key="5">
    <source>
        <dbReference type="EMBL" id="MDN3921336.1"/>
    </source>
</evidence>
<dbReference type="EMBL" id="JAUHHC010000003">
    <property type="protein sequence ID" value="MDN3921336.1"/>
    <property type="molecule type" value="Genomic_DNA"/>
</dbReference>
<evidence type="ECO:0000259" key="4">
    <source>
        <dbReference type="Pfam" id="PF03328"/>
    </source>
</evidence>
<gene>
    <name evidence="5" type="ORF">QWJ38_13665</name>
</gene>
<dbReference type="GO" id="GO:0016829">
    <property type="term" value="F:lyase activity"/>
    <property type="evidence" value="ECO:0007669"/>
    <property type="project" value="UniProtKB-KW"/>
</dbReference>
<dbReference type="PANTHER" id="PTHR32308">
    <property type="entry name" value="LYASE BETA SUBUNIT, PUTATIVE (AFU_ORTHOLOGUE AFUA_4G13030)-RELATED"/>
    <property type="match status" value="1"/>
</dbReference>
<evidence type="ECO:0000256" key="2">
    <source>
        <dbReference type="ARBA" id="ARBA00022723"/>
    </source>
</evidence>
<keyword evidence="2" id="KW-0479">Metal-binding</keyword>
<dbReference type="RefSeq" id="WP_290359635.1">
    <property type="nucleotide sequence ID" value="NZ_JAUHHC010000003.1"/>
</dbReference>
<keyword evidence="6" id="KW-1185">Reference proteome</keyword>
<accession>A0ABT8DTE1</accession>
<dbReference type="Gene3D" id="3.20.20.60">
    <property type="entry name" value="Phosphoenolpyruvate-binding domains"/>
    <property type="match status" value="1"/>
</dbReference>
<feature type="domain" description="HpcH/HpaI aldolase/citrate lyase" evidence="4">
    <location>
        <begin position="2"/>
        <end position="218"/>
    </location>
</feature>
<dbReference type="SUPFAM" id="SSF51621">
    <property type="entry name" value="Phosphoenolpyruvate/pyruvate domain"/>
    <property type="match status" value="1"/>
</dbReference>
<dbReference type="InterPro" id="IPR040442">
    <property type="entry name" value="Pyrv_kinase-like_dom_sf"/>
</dbReference>
<name>A0ABT8DTE1_9BURK</name>
<sequence length="287" mass="29593">MRSKLFVPGVRPELFAKALASAADAISIDLVDAGPADRKAEARAAVAAFLASEAARATPKLIIVRVNALDSAHFEADLQALAGLQSLDLINLPKPESAADIRAAIAALQAAGLPETVKLLANIETPTALRRAHEIAQADPRVAGLQLGLGDLFEPYGIARRDPANVHAALFAVALAAAEAGVFCCDGAFADLKDDEGFRAEARMARALGFIGKSCIHPSQIAAANEVFQPGAGELAHARRVVEAAAAAGAQGRGAFVVDGKMIDLPFLKRAQALLAAAGVESTDAAR</sequence>